<name>A0A3M8CK11_9BACL</name>
<proteinExistence type="inferred from homology"/>
<dbReference type="OrthoDB" id="9773999at2"/>
<dbReference type="CDD" id="cd02869">
    <property type="entry name" value="PseudoU_synth_RluA_like"/>
    <property type="match status" value="1"/>
</dbReference>
<dbReference type="InterPro" id="IPR006225">
    <property type="entry name" value="PsdUridine_synth_RluC/D"/>
</dbReference>
<comment type="similarity">
    <text evidence="2 4">Belongs to the pseudouridine synthase RluA family.</text>
</comment>
<sequence>MSRKDWLEYIVTQEDAGMTVEQIVRQKLNVSGRMLQRLTRSKGILLNRKQPFLKREVKVGDEVAVRVVEKQAAPDHGKPAGIESTAMPVITFPPIEILFEDDHLLIANKPAGMMVHPLKPEQNDTLVHALAALFQQKGESTSVHPVHRLDKETTGAILIAKSSYGHQLADRLLREGGIHREYLTVVMGCVESDRGTIDAPIGRDPQHPTKRRVTERGDAAVTHYAVKDRTEDMSLVRVWLETGRTHQIRVHFQYLGHPLAGDTLYEGKRGLMRRQALHASVLTFQHPLTKEEVRVEAPLPPDMQRLIQAEFHQEARQD</sequence>
<evidence type="ECO:0000313" key="7">
    <source>
        <dbReference type="Proteomes" id="UP000282028"/>
    </source>
</evidence>
<dbReference type="Pfam" id="PF00849">
    <property type="entry name" value="PseudoU_synth_2"/>
    <property type="match status" value="1"/>
</dbReference>
<comment type="catalytic activity">
    <reaction evidence="1 4">
        <text>a uridine in RNA = a pseudouridine in RNA</text>
        <dbReference type="Rhea" id="RHEA:48348"/>
        <dbReference type="Rhea" id="RHEA-COMP:12068"/>
        <dbReference type="Rhea" id="RHEA-COMP:12069"/>
        <dbReference type="ChEBI" id="CHEBI:65314"/>
        <dbReference type="ChEBI" id="CHEBI:65315"/>
    </reaction>
</comment>
<evidence type="ECO:0000256" key="2">
    <source>
        <dbReference type="ARBA" id="ARBA00010876"/>
    </source>
</evidence>
<evidence type="ECO:0000256" key="1">
    <source>
        <dbReference type="ARBA" id="ARBA00000073"/>
    </source>
</evidence>
<dbReference type="InterPro" id="IPR006145">
    <property type="entry name" value="PsdUridine_synth_RsuA/RluA"/>
</dbReference>
<reference evidence="6 7" key="1">
    <citation type="submission" date="2018-10" db="EMBL/GenBank/DDBJ databases">
        <title>Phylogenomics of Brevibacillus.</title>
        <authorList>
            <person name="Dunlap C."/>
        </authorList>
    </citation>
    <scope>NUCLEOTIDE SEQUENCE [LARGE SCALE GENOMIC DNA]</scope>
    <source>
        <strain evidence="6 7">JCM 12215</strain>
    </source>
</reference>
<dbReference type="SUPFAM" id="SSF55120">
    <property type="entry name" value="Pseudouridine synthase"/>
    <property type="match status" value="1"/>
</dbReference>
<comment type="caution">
    <text evidence="6">The sequence shown here is derived from an EMBL/GenBank/DDBJ whole genome shotgun (WGS) entry which is preliminary data.</text>
</comment>
<comment type="function">
    <text evidence="4">Responsible for synthesis of pseudouridine from uracil.</text>
</comment>
<dbReference type="AlphaFoldDB" id="A0A3M8CK11"/>
<dbReference type="RefSeq" id="WP_122908126.1">
    <property type="nucleotide sequence ID" value="NZ_CBCSBE010000004.1"/>
</dbReference>
<evidence type="ECO:0000313" key="6">
    <source>
        <dbReference type="EMBL" id="RNB75969.1"/>
    </source>
</evidence>
<dbReference type="GO" id="GO:0009982">
    <property type="term" value="F:pseudouridine synthase activity"/>
    <property type="evidence" value="ECO:0007669"/>
    <property type="project" value="InterPro"/>
</dbReference>
<gene>
    <name evidence="6" type="ORF">EDM52_05225</name>
</gene>
<dbReference type="GO" id="GO:0140098">
    <property type="term" value="F:catalytic activity, acting on RNA"/>
    <property type="evidence" value="ECO:0007669"/>
    <property type="project" value="UniProtKB-ARBA"/>
</dbReference>
<accession>A0A3M8CK11</accession>
<dbReference type="NCBIfam" id="TIGR00005">
    <property type="entry name" value="rluA_subfam"/>
    <property type="match status" value="1"/>
</dbReference>
<dbReference type="Proteomes" id="UP000282028">
    <property type="component" value="Unassembled WGS sequence"/>
</dbReference>
<dbReference type="EC" id="5.4.99.-" evidence="4"/>
<dbReference type="PANTHER" id="PTHR21600">
    <property type="entry name" value="MITOCHONDRIAL RNA PSEUDOURIDINE SYNTHASE"/>
    <property type="match status" value="1"/>
</dbReference>
<dbReference type="InterPro" id="IPR006224">
    <property type="entry name" value="PsdUridine_synth_RluA-like_CS"/>
</dbReference>
<dbReference type="EMBL" id="RHHR01000009">
    <property type="protein sequence ID" value="RNB75969.1"/>
    <property type="molecule type" value="Genomic_DNA"/>
</dbReference>
<evidence type="ECO:0000259" key="5">
    <source>
        <dbReference type="Pfam" id="PF00849"/>
    </source>
</evidence>
<dbReference type="GO" id="GO:0003723">
    <property type="term" value="F:RNA binding"/>
    <property type="evidence" value="ECO:0007669"/>
    <property type="project" value="InterPro"/>
</dbReference>
<dbReference type="GO" id="GO:0000455">
    <property type="term" value="P:enzyme-directed rRNA pseudouridine synthesis"/>
    <property type="evidence" value="ECO:0007669"/>
    <property type="project" value="TreeGrafter"/>
</dbReference>
<keyword evidence="4" id="KW-0413">Isomerase</keyword>
<dbReference type="PROSITE" id="PS01129">
    <property type="entry name" value="PSI_RLU"/>
    <property type="match status" value="1"/>
</dbReference>
<evidence type="ECO:0000256" key="4">
    <source>
        <dbReference type="RuleBase" id="RU362028"/>
    </source>
</evidence>
<protein>
    <recommendedName>
        <fullName evidence="4">Pseudouridine synthase</fullName>
        <ecNumber evidence="4">5.4.99.-</ecNumber>
    </recommendedName>
</protein>
<keyword evidence="7" id="KW-1185">Reference proteome</keyword>
<dbReference type="InterPro" id="IPR020103">
    <property type="entry name" value="PsdUridine_synth_cat_dom_sf"/>
</dbReference>
<dbReference type="PANTHER" id="PTHR21600:SF71">
    <property type="entry name" value="PSEUDOURIDINE SYNTHASE"/>
    <property type="match status" value="1"/>
</dbReference>
<feature type="active site" evidence="3">
    <location>
        <position position="150"/>
    </location>
</feature>
<feature type="domain" description="Pseudouridine synthase RsuA/RluA-like" evidence="5">
    <location>
        <begin position="103"/>
        <end position="253"/>
    </location>
</feature>
<organism evidence="6 7">
    <name type="scientific">Brevibacillus invocatus</name>
    <dbReference type="NCBI Taxonomy" id="173959"/>
    <lineage>
        <taxon>Bacteria</taxon>
        <taxon>Bacillati</taxon>
        <taxon>Bacillota</taxon>
        <taxon>Bacilli</taxon>
        <taxon>Bacillales</taxon>
        <taxon>Paenibacillaceae</taxon>
        <taxon>Brevibacillus</taxon>
    </lineage>
</organism>
<dbReference type="Gene3D" id="3.30.2350.10">
    <property type="entry name" value="Pseudouridine synthase"/>
    <property type="match status" value="1"/>
</dbReference>
<evidence type="ECO:0000256" key="3">
    <source>
        <dbReference type="PIRSR" id="PIRSR606225-1"/>
    </source>
</evidence>
<dbReference type="InterPro" id="IPR050188">
    <property type="entry name" value="RluA_PseudoU_synthase"/>
</dbReference>